<feature type="compositionally biased region" description="Basic residues" evidence="1">
    <location>
        <begin position="66"/>
        <end position="78"/>
    </location>
</feature>
<protein>
    <submittedName>
        <fullName evidence="2">Uncharacterized protein</fullName>
    </submittedName>
</protein>
<feature type="region of interest" description="Disordered" evidence="1">
    <location>
        <begin position="1"/>
        <end position="155"/>
    </location>
</feature>
<feature type="compositionally biased region" description="Basic residues" evidence="1">
    <location>
        <begin position="12"/>
        <end position="22"/>
    </location>
</feature>
<organism evidence="2">
    <name type="scientific">uncultured Rubrobacteraceae bacterium</name>
    <dbReference type="NCBI Taxonomy" id="349277"/>
    <lineage>
        <taxon>Bacteria</taxon>
        <taxon>Bacillati</taxon>
        <taxon>Actinomycetota</taxon>
        <taxon>Rubrobacteria</taxon>
        <taxon>Rubrobacterales</taxon>
        <taxon>Rubrobacteraceae</taxon>
        <taxon>environmental samples</taxon>
    </lineage>
</organism>
<evidence type="ECO:0000256" key="1">
    <source>
        <dbReference type="SAM" id="MobiDB-lite"/>
    </source>
</evidence>
<gene>
    <name evidence="2" type="ORF">AVDCRST_MAG02-880</name>
</gene>
<feature type="compositionally biased region" description="Basic and acidic residues" evidence="1">
    <location>
        <begin position="1"/>
        <end position="11"/>
    </location>
</feature>
<feature type="non-terminal residue" evidence="2">
    <location>
        <position position="1"/>
    </location>
</feature>
<name>A0A6J4QSP1_9ACTN</name>
<dbReference type="EMBL" id="CADCVH010000030">
    <property type="protein sequence ID" value="CAA9450816.1"/>
    <property type="molecule type" value="Genomic_DNA"/>
</dbReference>
<reference evidence="2" key="1">
    <citation type="submission" date="2020-02" db="EMBL/GenBank/DDBJ databases">
        <authorList>
            <person name="Meier V. D."/>
        </authorList>
    </citation>
    <scope>NUCLEOTIDE SEQUENCE</scope>
    <source>
        <strain evidence="2">AVDCRST_MAG02</strain>
    </source>
</reference>
<evidence type="ECO:0000313" key="2">
    <source>
        <dbReference type="EMBL" id="CAA9450816.1"/>
    </source>
</evidence>
<dbReference type="AlphaFoldDB" id="A0A6J4QSP1"/>
<feature type="non-terminal residue" evidence="2">
    <location>
        <position position="155"/>
    </location>
</feature>
<proteinExistence type="predicted"/>
<sequence>GREKQDLDGGARRGRGHARLVRAARGLEEGGVGLRHRPDAGSGPGRGARRPGGLLSQHPAGPGRDRARRLRHQHRGRLRPLAPGERGDGRGGGRRLFAGDTRLGRRVVELAAAGGRPLAPVGAAEPQSLAPRHRPRRLRGGVGPDLRRPDPRPPV</sequence>
<accession>A0A6J4QSP1</accession>
<feature type="compositionally biased region" description="Basic and acidic residues" evidence="1">
    <location>
        <begin position="145"/>
        <end position="155"/>
    </location>
</feature>